<dbReference type="Pfam" id="PF07676">
    <property type="entry name" value="PD40"/>
    <property type="match status" value="3"/>
</dbReference>
<dbReference type="SUPFAM" id="SSF82171">
    <property type="entry name" value="DPP6 N-terminal domain-like"/>
    <property type="match status" value="1"/>
</dbReference>
<dbReference type="InterPro" id="IPR006665">
    <property type="entry name" value="OmpA-like"/>
</dbReference>
<dbReference type="Gene3D" id="2.120.10.30">
    <property type="entry name" value="TolB, C-terminal domain"/>
    <property type="match status" value="1"/>
</dbReference>
<dbReference type="SUPFAM" id="SSF103088">
    <property type="entry name" value="OmpA-like"/>
    <property type="match status" value="1"/>
</dbReference>
<gene>
    <name evidence="6" type="primary">pal</name>
    <name evidence="6" type="ORF">TRV642_3479</name>
</gene>
<dbReference type="Proteomes" id="UP001152749">
    <property type="component" value="Chromosome"/>
</dbReference>
<organism evidence="6 7">
    <name type="scientific">Flavobacterium collinsii</name>
    <dbReference type="NCBI Taxonomy" id="1114861"/>
    <lineage>
        <taxon>Bacteria</taxon>
        <taxon>Pseudomonadati</taxon>
        <taxon>Bacteroidota</taxon>
        <taxon>Flavobacteriia</taxon>
        <taxon>Flavobacteriales</taxon>
        <taxon>Flavobacteriaceae</taxon>
        <taxon>Flavobacterium</taxon>
    </lineage>
</organism>
<keyword evidence="2 4" id="KW-0472">Membrane</keyword>
<name>A0A9W4THG3_9FLAO</name>
<dbReference type="GO" id="GO:0009279">
    <property type="term" value="C:cell outer membrane"/>
    <property type="evidence" value="ECO:0007669"/>
    <property type="project" value="UniProtKB-SubCell"/>
</dbReference>
<dbReference type="SUPFAM" id="SSF48452">
    <property type="entry name" value="TPR-like"/>
    <property type="match status" value="1"/>
</dbReference>
<dbReference type="AlphaFoldDB" id="A0A9W4THG3"/>
<dbReference type="PROSITE" id="PS51123">
    <property type="entry name" value="OMPA_2"/>
    <property type="match status" value="1"/>
</dbReference>
<proteinExistence type="predicted"/>
<comment type="subcellular location">
    <subcellularLocation>
        <location evidence="1">Cell outer membrane</location>
    </subcellularLocation>
</comment>
<dbReference type="PRINTS" id="PR01021">
    <property type="entry name" value="OMPADOMAIN"/>
</dbReference>
<evidence type="ECO:0000256" key="4">
    <source>
        <dbReference type="PROSITE-ProRule" id="PRU00473"/>
    </source>
</evidence>
<dbReference type="InterPro" id="IPR036737">
    <property type="entry name" value="OmpA-like_sf"/>
</dbReference>
<dbReference type="InterPro" id="IPR050330">
    <property type="entry name" value="Bact_OuterMem_StrucFunc"/>
</dbReference>
<dbReference type="PANTHER" id="PTHR30329:SF21">
    <property type="entry name" value="LIPOPROTEIN YIAD-RELATED"/>
    <property type="match status" value="1"/>
</dbReference>
<dbReference type="Pfam" id="PF00691">
    <property type="entry name" value="OmpA"/>
    <property type="match status" value="1"/>
</dbReference>
<dbReference type="KEGG" id="fcs:TRV642_3479"/>
<dbReference type="CDD" id="cd07185">
    <property type="entry name" value="OmpA_C-like"/>
    <property type="match status" value="1"/>
</dbReference>
<evidence type="ECO:0000256" key="1">
    <source>
        <dbReference type="ARBA" id="ARBA00004442"/>
    </source>
</evidence>
<dbReference type="EMBL" id="OX336425">
    <property type="protein sequence ID" value="CAI2768270.1"/>
    <property type="molecule type" value="Genomic_DNA"/>
</dbReference>
<dbReference type="InterPro" id="IPR011659">
    <property type="entry name" value="WD40"/>
</dbReference>
<feature type="domain" description="OmpA-like" evidence="5">
    <location>
        <begin position="531"/>
        <end position="654"/>
    </location>
</feature>
<dbReference type="PANTHER" id="PTHR30329">
    <property type="entry name" value="STATOR ELEMENT OF FLAGELLAR MOTOR COMPLEX"/>
    <property type="match status" value="1"/>
</dbReference>
<dbReference type="InterPro" id="IPR011042">
    <property type="entry name" value="6-blade_b-propeller_TolB-like"/>
</dbReference>
<evidence type="ECO:0000259" key="5">
    <source>
        <dbReference type="PROSITE" id="PS51123"/>
    </source>
</evidence>
<reference evidence="6" key="1">
    <citation type="submission" date="2022-09" db="EMBL/GenBank/DDBJ databases">
        <authorList>
            <person name="Duchaud E."/>
        </authorList>
    </citation>
    <scope>NUCLEOTIDE SEQUENCE</scope>
    <source>
        <strain evidence="6">TRV642</strain>
    </source>
</reference>
<dbReference type="SUPFAM" id="SSF49464">
    <property type="entry name" value="Carboxypeptidase regulatory domain-like"/>
    <property type="match status" value="1"/>
</dbReference>
<sequence>MKIQISLLSLLMTTCVAFSQGGKIKKADEKYNNLAYIDAIEIYKKIAERGFKSIDLFQRLGNSYYFNGELSEANKWYTELFKLEAIAYSDHFIDPEYYYRYSQTLKSVGDPIKGNEYLELFSLKSQKEHRAKLYTENKNYLEKIKNNSGRYTINPLNINGPYSDYGGTFFNTDFVFTSSRPNNREEERSNKWNNQGYGSLLVSKVNEEGNFEMPELLSKRLSSKFNESSPVFTKDGKTVYFTRNNYNRGKIGKNSDNVILLKLYKASHNGKDWSNITELPFNSNTYSVAHPALSPDEKTLYFSSNMPGTIGQSDLFKVAINEDGSYGKPENLGSNVNTEGRETFPFVSENNELFFASDGQLGLGGLDVFVAQINEHGTISKPENVGEPINTPFDDFSYSINLKTKRGFFSSNREGGQGFDDIYKFIENKPLSREIYKNWDGLIVDKETNQPIADVEVSLFDEKMNLVEKGISNGSGTYHFDKLQVGKVYFIRAEKENYETIEKSIFIADVLEKEPHTLFLEKKIRKIEPGLDLAKVLNIANIYFDFGKSSIRKDAEVELAKISELMKLRPDIRIEVRAHSDSRYTKSFNLKLSDLRARATVNWLVNMGGIDPRRVSGKGYGEEKILNKCVDGVPCTEEEHAVNRRSEFIVVGFAEN</sequence>
<dbReference type="Gene3D" id="1.25.40.10">
    <property type="entry name" value="Tetratricopeptide repeat domain"/>
    <property type="match status" value="1"/>
</dbReference>
<protein>
    <submittedName>
        <fullName evidence="6">Peptidoglycan-associated lipoprotein</fullName>
    </submittedName>
</protein>
<evidence type="ECO:0000256" key="3">
    <source>
        <dbReference type="ARBA" id="ARBA00023237"/>
    </source>
</evidence>
<evidence type="ECO:0000313" key="7">
    <source>
        <dbReference type="Proteomes" id="UP001152749"/>
    </source>
</evidence>
<dbReference type="Gene3D" id="3.30.1330.60">
    <property type="entry name" value="OmpA-like domain"/>
    <property type="match status" value="1"/>
</dbReference>
<evidence type="ECO:0000313" key="6">
    <source>
        <dbReference type="EMBL" id="CAI2768270.1"/>
    </source>
</evidence>
<dbReference type="InterPro" id="IPR006664">
    <property type="entry name" value="OMP_bac"/>
</dbReference>
<accession>A0A9W4THG3</accession>
<keyword evidence="6" id="KW-0449">Lipoprotein</keyword>
<dbReference type="Gene3D" id="2.60.40.1120">
    <property type="entry name" value="Carboxypeptidase-like, regulatory domain"/>
    <property type="match status" value="1"/>
</dbReference>
<dbReference type="InterPro" id="IPR008969">
    <property type="entry name" value="CarboxyPept-like_regulatory"/>
</dbReference>
<dbReference type="InterPro" id="IPR011990">
    <property type="entry name" value="TPR-like_helical_dom_sf"/>
</dbReference>
<evidence type="ECO:0000256" key="2">
    <source>
        <dbReference type="ARBA" id="ARBA00023136"/>
    </source>
</evidence>
<dbReference type="RefSeq" id="WP_263360929.1">
    <property type="nucleotide sequence ID" value="NZ_OX336425.1"/>
</dbReference>
<keyword evidence="3" id="KW-0998">Cell outer membrane</keyword>